<accession>A0AB39CE46</accession>
<proteinExistence type="predicted"/>
<reference evidence="1" key="1">
    <citation type="submission" date="2024-07" db="EMBL/GenBank/DDBJ databases">
        <authorList>
            <person name="Bringhurst R.M."/>
            <person name="Homer T.E."/>
        </authorList>
    </citation>
    <scope>NUCLEOTIDE SEQUENCE</scope>
</reference>
<name>A0AB39CE46_9VIRU</name>
<evidence type="ECO:0000313" key="1">
    <source>
        <dbReference type="EMBL" id="XDJ15139.1"/>
    </source>
</evidence>
<protein>
    <submittedName>
        <fullName evidence="1">Uncharacterized protein</fullName>
    </submittedName>
</protein>
<sequence length="76" mass="8696">MDIQGLHRLLSRLELAYYSALSRDETPEEAAQRLRNAADNAICLETIPRSLFDYAEALAAALDPLKLLEDMRQMFR</sequence>
<organism evidence="1">
    <name type="scientific">Pseudomonas phage HRDY3</name>
    <dbReference type="NCBI Taxonomy" id="3236930"/>
    <lineage>
        <taxon>Viruses</taxon>
    </lineage>
</organism>
<dbReference type="EMBL" id="PQ015379">
    <property type="protein sequence ID" value="XDJ15139.1"/>
    <property type="molecule type" value="Genomic_DNA"/>
</dbReference>